<name>A0A8X6GYU3_TRICU</name>
<proteinExistence type="predicted"/>
<dbReference type="Proteomes" id="UP000887116">
    <property type="component" value="Unassembled WGS sequence"/>
</dbReference>
<accession>A0A8X6GYU3</accession>
<dbReference type="EMBL" id="BMAO01017081">
    <property type="protein sequence ID" value="GFR13169.1"/>
    <property type="molecule type" value="Genomic_DNA"/>
</dbReference>
<keyword evidence="2" id="KW-1185">Reference proteome</keyword>
<dbReference type="OrthoDB" id="10402373at2759"/>
<evidence type="ECO:0000313" key="1">
    <source>
        <dbReference type="EMBL" id="GFR13169.1"/>
    </source>
</evidence>
<organism evidence="1 2">
    <name type="scientific">Trichonephila clavata</name>
    <name type="common">Joro spider</name>
    <name type="synonym">Nephila clavata</name>
    <dbReference type="NCBI Taxonomy" id="2740835"/>
    <lineage>
        <taxon>Eukaryota</taxon>
        <taxon>Metazoa</taxon>
        <taxon>Ecdysozoa</taxon>
        <taxon>Arthropoda</taxon>
        <taxon>Chelicerata</taxon>
        <taxon>Arachnida</taxon>
        <taxon>Araneae</taxon>
        <taxon>Araneomorphae</taxon>
        <taxon>Entelegynae</taxon>
        <taxon>Araneoidea</taxon>
        <taxon>Nephilidae</taxon>
        <taxon>Trichonephila</taxon>
    </lineage>
</organism>
<reference evidence="1" key="1">
    <citation type="submission" date="2020-07" db="EMBL/GenBank/DDBJ databases">
        <title>Multicomponent nature underlies the extraordinary mechanical properties of spider dragline silk.</title>
        <authorList>
            <person name="Kono N."/>
            <person name="Nakamura H."/>
            <person name="Mori M."/>
            <person name="Yoshida Y."/>
            <person name="Ohtoshi R."/>
            <person name="Malay A.D."/>
            <person name="Moran D.A.P."/>
            <person name="Tomita M."/>
            <person name="Numata K."/>
            <person name="Arakawa K."/>
        </authorList>
    </citation>
    <scope>NUCLEOTIDE SEQUENCE</scope>
</reference>
<protein>
    <submittedName>
        <fullName evidence="1">Uncharacterized protein</fullName>
    </submittedName>
</protein>
<comment type="caution">
    <text evidence="1">The sequence shown here is derived from an EMBL/GenBank/DDBJ whole genome shotgun (WGS) entry which is preliminary data.</text>
</comment>
<dbReference type="AlphaFoldDB" id="A0A8X6GYU3"/>
<sequence>MTLRGRHLLQQVRSKSSQLLISVGRGLSRASLFEEVSNQCPPQTHLKQRAAGSNPPRSEMTVRICDQSSNRGNLSAPSFYAGDKHGGSLASILNHLVHKKIQIRSLTGTTSYFKRFANQDISSDNHLRTRLTSSIEKGRKKRLETQKRTKGFSNPTVADWKRNKKCNKIRTMKILGHLCVSKEELCPSLFKR</sequence>
<gene>
    <name evidence="1" type="ORF">TNCT_126311</name>
</gene>
<evidence type="ECO:0000313" key="2">
    <source>
        <dbReference type="Proteomes" id="UP000887116"/>
    </source>
</evidence>